<keyword evidence="3" id="KW-1185">Reference proteome</keyword>
<protein>
    <submittedName>
        <fullName evidence="2">Uncharacterized protein</fullName>
    </submittedName>
</protein>
<dbReference type="RefSeq" id="WP_064074837.1">
    <property type="nucleotide sequence ID" value="NZ_CP096567.1"/>
</dbReference>
<evidence type="ECO:0000313" key="2">
    <source>
        <dbReference type="EMBL" id="UPU46835.1"/>
    </source>
</evidence>
<sequence length="91" mass="10650">MTNRDGHRAADHEVRGRDQMRGEPVPLSVYRMARGDLFNEYRSLHRRCDRLTPSEKARFYFVNEEMKARGLGHGIPTPDARECFDVWDGEI</sequence>
<evidence type="ECO:0000256" key="1">
    <source>
        <dbReference type="SAM" id="MobiDB-lite"/>
    </source>
</evidence>
<accession>A0AB38RP00</accession>
<evidence type="ECO:0000313" key="3">
    <source>
        <dbReference type="Proteomes" id="UP000831484"/>
    </source>
</evidence>
<feature type="region of interest" description="Disordered" evidence="1">
    <location>
        <begin position="1"/>
        <end position="22"/>
    </location>
</feature>
<dbReference type="EMBL" id="CP096567">
    <property type="protein sequence ID" value="UPU46835.1"/>
    <property type="molecule type" value="Genomic_DNA"/>
</dbReference>
<organism evidence="2 3">
    <name type="scientific">Rhodococcus qingshengii JCM 15477</name>
    <dbReference type="NCBI Taxonomy" id="1303681"/>
    <lineage>
        <taxon>Bacteria</taxon>
        <taxon>Bacillati</taxon>
        <taxon>Actinomycetota</taxon>
        <taxon>Actinomycetes</taxon>
        <taxon>Mycobacteriales</taxon>
        <taxon>Nocardiaceae</taxon>
        <taxon>Rhodococcus</taxon>
        <taxon>Rhodococcus erythropolis group</taxon>
    </lineage>
</organism>
<keyword evidence="2" id="KW-0614">Plasmid</keyword>
<proteinExistence type="predicted"/>
<feature type="compositionally biased region" description="Basic and acidic residues" evidence="1">
    <location>
        <begin position="1"/>
        <end position="21"/>
    </location>
</feature>
<geneLocation type="plasmid" evidence="2 3">
    <name>pdjl-6-4</name>
</geneLocation>
<dbReference type="AlphaFoldDB" id="A0AB38RP00"/>
<dbReference type="Proteomes" id="UP000831484">
    <property type="component" value="Plasmid pdjl-6-4"/>
</dbReference>
<name>A0AB38RP00_RHOSG</name>
<reference evidence="3" key="1">
    <citation type="journal article" date="2022" name="Environ. Microbiol.">
        <title>Functional analysis, diversity, and distribution of carbendazim hydrolases MheI and CbmA, responsible for the initial step in carbendazim degradation.</title>
        <authorList>
            <person name="Zhang M."/>
            <person name="Bai X."/>
            <person name="Li Q."/>
            <person name="Zhang L."/>
            <person name="Zhu Q."/>
            <person name="Gao S."/>
            <person name="Ke Z."/>
            <person name="Jiang M."/>
            <person name="Hu J."/>
            <person name="Qiu J."/>
            <person name="Hong Q."/>
        </authorList>
    </citation>
    <scope>NUCLEOTIDE SEQUENCE [LARGE SCALE GENOMIC DNA]</scope>
    <source>
        <strain evidence="3">djl-6</strain>
    </source>
</reference>
<gene>
    <name evidence="2" type="ORF">M0639_32110</name>
</gene>